<keyword evidence="2" id="KW-0732">Signal</keyword>
<organism evidence="3 4">
    <name type="scientific">Drosophila yakuba</name>
    <name type="common">Fruit fly</name>
    <dbReference type="NCBI Taxonomy" id="7245"/>
    <lineage>
        <taxon>Eukaryota</taxon>
        <taxon>Metazoa</taxon>
        <taxon>Ecdysozoa</taxon>
        <taxon>Arthropoda</taxon>
        <taxon>Hexapoda</taxon>
        <taxon>Insecta</taxon>
        <taxon>Pterygota</taxon>
        <taxon>Neoptera</taxon>
        <taxon>Endopterygota</taxon>
        <taxon>Diptera</taxon>
        <taxon>Brachycera</taxon>
        <taxon>Muscomorpha</taxon>
        <taxon>Ephydroidea</taxon>
        <taxon>Drosophilidae</taxon>
        <taxon>Drosophila</taxon>
        <taxon>Sophophora</taxon>
    </lineage>
</organism>
<dbReference type="EMBL" id="CM000159">
    <property type="protein sequence ID" value="EDW94562.1"/>
    <property type="molecule type" value="Genomic_DNA"/>
</dbReference>
<dbReference type="OrthoDB" id="7864148at2759"/>
<evidence type="ECO:0000256" key="1">
    <source>
        <dbReference type="SAM" id="MobiDB-lite"/>
    </source>
</evidence>
<dbReference type="KEGG" id="dya:Dyak_GE19983"/>
<dbReference type="Proteomes" id="UP000002282">
    <property type="component" value="Chromosome 3L"/>
</dbReference>
<dbReference type="OMA" id="PRYWPDY"/>
<evidence type="ECO:0000313" key="3">
    <source>
        <dbReference type="EMBL" id="EDW94562.1"/>
    </source>
</evidence>
<dbReference type="PhylomeDB" id="B4PIK5"/>
<name>B4PIK5_DROYA</name>
<reference evidence="3 4" key="2">
    <citation type="journal article" date="2007" name="PLoS Biol.">
        <title>Principles of genome evolution in the Drosophila melanogaster species group.</title>
        <authorList>
            <person name="Ranz J.M."/>
            <person name="Maurin D."/>
            <person name="Chan Y.S."/>
            <person name="von Grotthuss M."/>
            <person name="Hillier L.W."/>
            <person name="Roote J."/>
            <person name="Ashburner M."/>
            <person name="Bergman C.M."/>
        </authorList>
    </citation>
    <scope>NUCLEOTIDE SEQUENCE [LARGE SCALE GENOMIC DNA]</scope>
    <source>
        <strain evidence="4">Tai18E2 / Tucson 14021-0261.01</strain>
    </source>
</reference>
<feature type="signal peptide" evidence="2">
    <location>
        <begin position="1"/>
        <end position="18"/>
    </location>
</feature>
<proteinExistence type="predicted"/>
<keyword evidence="4" id="KW-1185">Reference proteome</keyword>
<dbReference type="HOGENOM" id="CLU_1290174_0_0_1"/>
<evidence type="ECO:0000313" key="4">
    <source>
        <dbReference type="Proteomes" id="UP000002282"/>
    </source>
</evidence>
<feature type="region of interest" description="Disordered" evidence="1">
    <location>
        <begin position="153"/>
        <end position="209"/>
    </location>
</feature>
<feature type="chain" id="PRO_5002822018" evidence="2">
    <location>
        <begin position="19"/>
        <end position="209"/>
    </location>
</feature>
<gene>
    <name evidence="3" type="primary">Dyak\GE19983</name>
    <name evidence="3" type="synonym">dyak_GLEANR_3835</name>
    <name evidence="3" type="synonym">GE19983</name>
    <name evidence="3" type="ORF">Dyak_GE19983</name>
</gene>
<feature type="compositionally biased region" description="Low complexity" evidence="1">
    <location>
        <begin position="157"/>
        <end position="176"/>
    </location>
</feature>
<reference evidence="3 4" key="1">
    <citation type="journal article" date="2007" name="Nature">
        <title>Evolution of genes and genomes on the Drosophila phylogeny.</title>
        <authorList>
            <consortium name="Drosophila 12 Genomes Consortium"/>
            <person name="Clark A.G."/>
            <person name="Eisen M.B."/>
            <person name="Smith D.R."/>
            <person name="Bergman C.M."/>
            <person name="Oliver B."/>
            <person name="Markow T.A."/>
            <person name="Kaufman T.C."/>
            <person name="Kellis M."/>
            <person name="Gelbart W."/>
            <person name="Iyer V.N."/>
            <person name="Pollard D.A."/>
            <person name="Sackton T.B."/>
            <person name="Larracuente A.M."/>
            <person name="Singh N.D."/>
            <person name="Abad J.P."/>
            <person name="Abt D.N."/>
            <person name="Adryan B."/>
            <person name="Aguade M."/>
            <person name="Akashi H."/>
            <person name="Anderson W.W."/>
            <person name="Aquadro C.F."/>
            <person name="Ardell D.H."/>
            <person name="Arguello R."/>
            <person name="Artieri C.G."/>
            <person name="Barbash D.A."/>
            <person name="Barker D."/>
            <person name="Barsanti P."/>
            <person name="Batterham P."/>
            <person name="Batzoglou S."/>
            <person name="Begun D."/>
            <person name="Bhutkar A."/>
            <person name="Blanco E."/>
            <person name="Bosak S.A."/>
            <person name="Bradley R.K."/>
            <person name="Brand A.D."/>
            <person name="Brent M.R."/>
            <person name="Brooks A.N."/>
            <person name="Brown R.H."/>
            <person name="Butlin R.K."/>
            <person name="Caggese C."/>
            <person name="Calvi B.R."/>
            <person name="Bernardo de Carvalho A."/>
            <person name="Caspi A."/>
            <person name="Castrezana S."/>
            <person name="Celniker S.E."/>
            <person name="Chang J.L."/>
            <person name="Chapple C."/>
            <person name="Chatterji S."/>
            <person name="Chinwalla A."/>
            <person name="Civetta A."/>
            <person name="Clifton S.W."/>
            <person name="Comeron J.M."/>
            <person name="Costello J.C."/>
            <person name="Coyne J.A."/>
            <person name="Daub J."/>
            <person name="David R.G."/>
            <person name="Delcher A.L."/>
            <person name="Delehaunty K."/>
            <person name="Do C.B."/>
            <person name="Ebling H."/>
            <person name="Edwards K."/>
            <person name="Eickbush T."/>
            <person name="Evans J.D."/>
            <person name="Filipski A."/>
            <person name="Findeiss S."/>
            <person name="Freyhult E."/>
            <person name="Fulton L."/>
            <person name="Fulton R."/>
            <person name="Garcia A.C."/>
            <person name="Gardiner A."/>
            <person name="Garfield D.A."/>
            <person name="Garvin B.E."/>
            <person name="Gibson G."/>
            <person name="Gilbert D."/>
            <person name="Gnerre S."/>
            <person name="Godfrey J."/>
            <person name="Good R."/>
            <person name="Gotea V."/>
            <person name="Gravely B."/>
            <person name="Greenberg A.J."/>
            <person name="Griffiths-Jones S."/>
            <person name="Gross S."/>
            <person name="Guigo R."/>
            <person name="Gustafson E.A."/>
            <person name="Haerty W."/>
            <person name="Hahn M.W."/>
            <person name="Halligan D.L."/>
            <person name="Halpern A.L."/>
            <person name="Halter G.M."/>
            <person name="Han M.V."/>
            <person name="Heger A."/>
            <person name="Hillier L."/>
            <person name="Hinrichs A.S."/>
            <person name="Holmes I."/>
            <person name="Hoskins R.A."/>
            <person name="Hubisz M.J."/>
            <person name="Hultmark D."/>
            <person name="Huntley M.A."/>
            <person name="Jaffe D.B."/>
            <person name="Jagadeeshan S."/>
            <person name="Jeck W.R."/>
            <person name="Johnson J."/>
            <person name="Jones C.D."/>
            <person name="Jordan W.C."/>
            <person name="Karpen G.H."/>
            <person name="Kataoka E."/>
            <person name="Keightley P.D."/>
            <person name="Kheradpour P."/>
            <person name="Kirkness E.F."/>
            <person name="Koerich L.B."/>
            <person name="Kristiansen K."/>
            <person name="Kudrna D."/>
            <person name="Kulathinal R.J."/>
            <person name="Kumar S."/>
            <person name="Kwok R."/>
            <person name="Lander E."/>
            <person name="Langley C.H."/>
            <person name="Lapoint R."/>
            <person name="Lazzaro B.P."/>
            <person name="Lee S.J."/>
            <person name="Levesque L."/>
            <person name="Li R."/>
            <person name="Lin C.F."/>
            <person name="Lin M.F."/>
            <person name="Lindblad-Toh K."/>
            <person name="Llopart A."/>
            <person name="Long M."/>
            <person name="Low L."/>
            <person name="Lozovsky E."/>
            <person name="Lu J."/>
            <person name="Luo M."/>
            <person name="Machado C.A."/>
            <person name="Makalowski W."/>
            <person name="Marzo M."/>
            <person name="Matsuda M."/>
            <person name="Matzkin L."/>
            <person name="McAllister B."/>
            <person name="McBride C.S."/>
            <person name="McKernan B."/>
            <person name="McKernan K."/>
            <person name="Mendez-Lago M."/>
            <person name="Minx P."/>
            <person name="Mollenhauer M.U."/>
            <person name="Montooth K."/>
            <person name="Mount S.M."/>
            <person name="Mu X."/>
            <person name="Myers E."/>
            <person name="Negre B."/>
            <person name="Newfeld S."/>
            <person name="Nielsen R."/>
            <person name="Noor M.A."/>
            <person name="O'Grady P."/>
            <person name="Pachter L."/>
            <person name="Papaceit M."/>
            <person name="Parisi M.J."/>
            <person name="Parisi M."/>
            <person name="Parts L."/>
            <person name="Pedersen J.S."/>
            <person name="Pesole G."/>
            <person name="Phillippy A.M."/>
            <person name="Ponting C.P."/>
            <person name="Pop M."/>
            <person name="Porcelli D."/>
            <person name="Powell J.R."/>
            <person name="Prohaska S."/>
            <person name="Pruitt K."/>
            <person name="Puig M."/>
            <person name="Quesneville H."/>
            <person name="Ram K.R."/>
            <person name="Rand D."/>
            <person name="Rasmussen M.D."/>
            <person name="Reed L.K."/>
            <person name="Reenan R."/>
            <person name="Reily A."/>
            <person name="Remington K.A."/>
            <person name="Rieger T.T."/>
            <person name="Ritchie M.G."/>
            <person name="Robin C."/>
            <person name="Rogers Y.H."/>
            <person name="Rohde C."/>
            <person name="Rozas J."/>
            <person name="Rubenfield M.J."/>
            <person name="Ruiz A."/>
            <person name="Russo S."/>
            <person name="Salzberg S.L."/>
            <person name="Sanchez-Gracia A."/>
            <person name="Saranga D.J."/>
            <person name="Sato H."/>
            <person name="Schaeffer S.W."/>
            <person name="Schatz M.C."/>
            <person name="Schlenke T."/>
            <person name="Schwartz R."/>
            <person name="Segarra C."/>
            <person name="Singh R.S."/>
            <person name="Sirot L."/>
            <person name="Sirota M."/>
            <person name="Sisneros N.B."/>
            <person name="Smith C.D."/>
            <person name="Smith T.F."/>
            <person name="Spieth J."/>
            <person name="Stage D.E."/>
            <person name="Stark A."/>
            <person name="Stephan W."/>
            <person name="Strausberg R.L."/>
            <person name="Strempel S."/>
            <person name="Sturgill D."/>
            <person name="Sutton G."/>
            <person name="Sutton G.G."/>
            <person name="Tao W."/>
            <person name="Teichmann S."/>
            <person name="Tobari Y.N."/>
            <person name="Tomimura Y."/>
            <person name="Tsolas J.M."/>
            <person name="Valente V.L."/>
            <person name="Venter E."/>
            <person name="Venter J.C."/>
            <person name="Vicario S."/>
            <person name="Vieira F.G."/>
            <person name="Vilella A.J."/>
            <person name="Villasante A."/>
            <person name="Walenz B."/>
            <person name="Wang J."/>
            <person name="Wasserman M."/>
            <person name="Watts T."/>
            <person name="Wilson D."/>
            <person name="Wilson R.K."/>
            <person name="Wing R.A."/>
            <person name="Wolfner M.F."/>
            <person name="Wong A."/>
            <person name="Wong G.K."/>
            <person name="Wu C.I."/>
            <person name="Wu G."/>
            <person name="Yamamoto D."/>
            <person name="Yang H.P."/>
            <person name="Yang S.P."/>
            <person name="Yorke J.A."/>
            <person name="Yoshida K."/>
            <person name="Zdobnov E."/>
            <person name="Zhang P."/>
            <person name="Zhang Y."/>
            <person name="Zimin A.V."/>
            <person name="Baldwin J."/>
            <person name="Abdouelleil A."/>
            <person name="Abdulkadir J."/>
            <person name="Abebe A."/>
            <person name="Abera B."/>
            <person name="Abreu J."/>
            <person name="Acer S.C."/>
            <person name="Aftuck L."/>
            <person name="Alexander A."/>
            <person name="An P."/>
            <person name="Anderson E."/>
            <person name="Anderson S."/>
            <person name="Arachi H."/>
            <person name="Azer M."/>
            <person name="Bachantsang P."/>
            <person name="Barry A."/>
            <person name="Bayul T."/>
            <person name="Berlin A."/>
            <person name="Bessette D."/>
            <person name="Bloom T."/>
            <person name="Blye J."/>
            <person name="Boguslavskiy L."/>
            <person name="Bonnet C."/>
            <person name="Boukhgalter B."/>
            <person name="Bourzgui I."/>
            <person name="Brown A."/>
            <person name="Cahill P."/>
            <person name="Channer S."/>
            <person name="Cheshatsang Y."/>
            <person name="Chuda L."/>
            <person name="Citroen M."/>
            <person name="Collymore A."/>
            <person name="Cooke P."/>
            <person name="Costello M."/>
            <person name="D'Aco K."/>
            <person name="Daza R."/>
            <person name="De Haan G."/>
            <person name="DeGray S."/>
            <person name="DeMaso C."/>
            <person name="Dhargay N."/>
            <person name="Dooley K."/>
            <person name="Dooley E."/>
            <person name="Doricent M."/>
            <person name="Dorje P."/>
            <person name="Dorjee K."/>
            <person name="Dupes A."/>
            <person name="Elong R."/>
            <person name="Falk J."/>
            <person name="Farina A."/>
            <person name="Faro S."/>
            <person name="Ferguson D."/>
            <person name="Fisher S."/>
            <person name="Foley C.D."/>
            <person name="Franke A."/>
            <person name="Friedrich D."/>
            <person name="Gadbois L."/>
            <person name="Gearin G."/>
            <person name="Gearin C.R."/>
            <person name="Giannoukos G."/>
            <person name="Goode T."/>
            <person name="Graham J."/>
            <person name="Grandbois E."/>
            <person name="Grewal S."/>
            <person name="Gyaltsen K."/>
            <person name="Hafez N."/>
            <person name="Hagos B."/>
            <person name="Hall J."/>
            <person name="Henson C."/>
            <person name="Hollinger A."/>
            <person name="Honan T."/>
            <person name="Huard M.D."/>
            <person name="Hughes L."/>
            <person name="Hurhula B."/>
            <person name="Husby M.E."/>
            <person name="Kamat A."/>
            <person name="Kanga B."/>
            <person name="Kashin S."/>
            <person name="Khazanovich D."/>
            <person name="Kisner P."/>
            <person name="Lance K."/>
            <person name="Lara M."/>
            <person name="Lee W."/>
            <person name="Lennon N."/>
            <person name="Letendre F."/>
            <person name="LeVine R."/>
            <person name="Lipovsky A."/>
            <person name="Liu X."/>
            <person name="Liu J."/>
            <person name="Liu S."/>
            <person name="Lokyitsang T."/>
            <person name="Lokyitsang Y."/>
            <person name="Lubonja R."/>
            <person name="Lui A."/>
            <person name="MacDonald P."/>
            <person name="Magnisalis V."/>
            <person name="Maru K."/>
            <person name="Matthews C."/>
            <person name="McCusker W."/>
            <person name="McDonough S."/>
            <person name="Mehta T."/>
            <person name="Meldrim J."/>
            <person name="Meneus L."/>
            <person name="Mihai O."/>
            <person name="Mihalev A."/>
            <person name="Mihova T."/>
            <person name="Mittelman R."/>
            <person name="Mlenga V."/>
            <person name="Montmayeur A."/>
            <person name="Mulrain L."/>
            <person name="Navidi A."/>
            <person name="Naylor J."/>
            <person name="Negash T."/>
            <person name="Nguyen T."/>
            <person name="Nguyen N."/>
            <person name="Nicol R."/>
            <person name="Norbu C."/>
            <person name="Norbu N."/>
            <person name="Novod N."/>
            <person name="O'Neill B."/>
            <person name="Osman S."/>
            <person name="Markiewicz E."/>
            <person name="Oyono O.L."/>
            <person name="Patti C."/>
            <person name="Phunkhang P."/>
            <person name="Pierre F."/>
            <person name="Priest M."/>
            <person name="Raghuraman S."/>
            <person name="Rege F."/>
            <person name="Reyes R."/>
            <person name="Rise C."/>
            <person name="Rogov P."/>
            <person name="Ross K."/>
            <person name="Ryan E."/>
            <person name="Settipalli S."/>
            <person name="Shea T."/>
            <person name="Sherpa N."/>
            <person name="Shi L."/>
            <person name="Shih D."/>
            <person name="Sparrow T."/>
            <person name="Spaulding J."/>
            <person name="Stalker J."/>
            <person name="Stange-Thomann N."/>
            <person name="Stavropoulos S."/>
            <person name="Stone C."/>
            <person name="Strader C."/>
            <person name="Tesfaye S."/>
            <person name="Thomson T."/>
            <person name="Thoulutsang Y."/>
            <person name="Thoulutsang D."/>
            <person name="Topham K."/>
            <person name="Topping I."/>
            <person name="Tsamla T."/>
            <person name="Vassiliev H."/>
            <person name="Vo A."/>
            <person name="Wangchuk T."/>
            <person name="Wangdi T."/>
            <person name="Weiand M."/>
            <person name="Wilkinson J."/>
            <person name="Wilson A."/>
            <person name="Yadav S."/>
            <person name="Young G."/>
            <person name="Yu Q."/>
            <person name="Zembek L."/>
            <person name="Zhong D."/>
            <person name="Zimmer A."/>
            <person name="Zwirko Z."/>
            <person name="Jaffe D.B."/>
            <person name="Alvarez P."/>
            <person name="Brockman W."/>
            <person name="Butler J."/>
            <person name="Chin C."/>
            <person name="Gnerre S."/>
            <person name="Grabherr M."/>
            <person name="Kleber M."/>
            <person name="Mauceli E."/>
            <person name="MacCallum I."/>
        </authorList>
    </citation>
    <scope>NUCLEOTIDE SEQUENCE [LARGE SCALE GENOMIC DNA]</scope>
    <source>
        <strain evidence="4">Tai18E2 / Tucson 14021-0261.01</strain>
    </source>
</reference>
<evidence type="ECO:0000256" key="2">
    <source>
        <dbReference type="SAM" id="SignalP"/>
    </source>
</evidence>
<dbReference type="AlphaFoldDB" id="B4PIK5"/>
<sequence length="209" mass="21851">MRLFVALVCVSLVAVSSAQLSLRGRLGRSANVDLAVEQPNLLAKAAGIVPTVLVKNAGIVPTVLVKNAAGILPAVDVAADVETPSILPQVSNNILPYYPSYWPNYGSYGSYGSYGYPGGWNGPSYWNNDYYDYGAPYLRRRRLVKPVVSPTVIASPSATSSSSSTTTTTTSTGASGEDSPAVSADVAPEQTAASSENEVAEPVFSTQVI</sequence>
<accession>B4PIK5</accession>
<protein>
    <submittedName>
        <fullName evidence="3">Uncharacterized protein</fullName>
    </submittedName>
</protein>